<dbReference type="PANTHER" id="PTHR33349:SF20">
    <property type="entry name" value="CHROMO DOMAIN CEC-LIKE PROTEIN"/>
    <property type="match status" value="1"/>
</dbReference>
<feature type="compositionally biased region" description="Basic and acidic residues" evidence="1">
    <location>
        <begin position="1"/>
        <end position="16"/>
    </location>
</feature>
<feature type="compositionally biased region" description="Low complexity" evidence="1">
    <location>
        <begin position="142"/>
        <end position="160"/>
    </location>
</feature>
<gene>
    <name evidence="4" type="primary">LOC111300459</name>
</gene>
<dbReference type="AlphaFoldDB" id="A0A6P5ZHJ5"/>
<dbReference type="Proteomes" id="UP000515121">
    <property type="component" value="Unplaced"/>
</dbReference>
<dbReference type="OrthoDB" id="1939646at2759"/>
<dbReference type="RefSeq" id="XP_022751821.1">
    <property type="nucleotide sequence ID" value="XM_022896086.1"/>
</dbReference>
<feature type="compositionally biased region" description="Basic and acidic residues" evidence="1">
    <location>
        <begin position="53"/>
        <end position="79"/>
    </location>
</feature>
<sequence length="409" mass="45801">MATTKRESALGKERRGSSPSKSSIAHGHRRSSPGSTQKQVPNYLKPTLSSRSDAIKNVKKPGPEDTSQRPDLLRRRSFDRPPSAARVHKALISPGRDKPTTSRSVSFASKSTTSPKATLERVLKKPNAGKPQTLSSSRSMNKTTGSTTKKGSTSSASKKTPSSHDKKEVQNLETKHENEETLDHQVEEVVKDYPGEIDYFEIPKAEENEHPDVVSTTEVNSVEEGKVTHDDISTVSQEHNVPQTEEMEDKVHEEKSDHTQHDEYKENDSKEEISVDHYHQEEIPHEEAKPETEDEAEDNETDEVTATKEIGEEKQLESREENGEESQQGLELCKEETIEEEVEESKPEAENVVAKSEVQAENRKKESPTPYNDVIEETASKLLEERKNKVRALVGAFETVIDKETSNAK</sequence>
<evidence type="ECO:0000313" key="3">
    <source>
        <dbReference type="Proteomes" id="UP000515121"/>
    </source>
</evidence>
<feature type="compositionally biased region" description="Low complexity" evidence="1">
    <location>
        <begin position="213"/>
        <end position="222"/>
    </location>
</feature>
<dbReference type="SMART" id="SM01054">
    <property type="entry name" value="CaM_binding"/>
    <property type="match status" value="1"/>
</dbReference>
<evidence type="ECO:0000313" key="4">
    <source>
        <dbReference type="RefSeq" id="XP_022751821.1"/>
    </source>
</evidence>
<reference evidence="4" key="1">
    <citation type="submission" date="2025-08" db="UniProtKB">
        <authorList>
            <consortium name="RefSeq"/>
        </authorList>
    </citation>
    <scope>IDENTIFICATION</scope>
    <source>
        <tissue evidence="4">Fruit stalk</tissue>
    </source>
</reference>
<feature type="compositionally biased region" description="Polar residues" evidence="1">
    <location>
        <begin position="130"/>
        <end position="141"/>
    </location>
</feature>
<feature type="compositionally biased region" description="Basic and acidic residues" evidence="1">
    <location>
        <begin position="249"/>
        <end position="291"/>
    </location>
</feature>
<name>A0A6P5ZHJ5_DURZI</name>
<dbReference type="PANTHER" id="PTHR33349">
    <property type="entry name" value="EMB|CAB62594.1"/>
    <property type="match status" value="1"/>
</dbReference>
<accession>A0A6P5ZHJ5</accession>
<feature type="region of interest" description="Disordered" evidence="1">
    <location>
        <begin position="1"/>
        <end position="373"/>
    </location>
</feature>
<feature type="compositionally biased region" description="Acidic residues" evidence="1">
    <location>
        <begin position="292"/>
        <end position="303"/>
    </location>
</feature>
<dbReference type="KEGG" id="dzi:111300459"/>
<dbReference type="InterPro" id="IPR012417">
    <property type="entry name" value="CaM-bd_dom_pln"/>
</dbReference>
<keyword evidence="3" id="KW-1185">Reference proteome</keyword>
<dbReference type="GO" id="GO:0005516">
    <property type="term" value="F:calmodulin binding"/>
    <property type="evidence" value="ECO:0007669"/>
    <property type="project" value="InterPro"/>
</dbReference>
<feature type="compositionally biased region" description="Basic and acidic residues" evidence="1">
    <location>
        <begin position="223"/>
        <end position="232"/>
    </location>
</feature>
<proteinExistence type="predicted"/>
<feature type="compositionally biased region" description="Basic and acidic residues" evidence="1">
    <location>
        <begin position="305"/>
        <end position="321"/>
    </location>
</feature>
<feature type="compositionally biased region" description="Basic and acidic residues" evidence="1">
    <location>
        <begin position="201"/>
        <end position="212"/>
    </location>
</feature>
<evidence type="ECO:0000259" key="2">
    <source>
        <dbReference type="SMART" id="SM01054"/>
    </source>
</evidence>
<evidence type="ECO:0000256" key="1">
    <source>
        <dbReference type="SAM" id="MobiDB-lite"/>
    </source>
</evidence>
<feature type="compositionally biased region" description="Polar residues" evidence="1">
    <location>
        <begin position="233"/>
        <end position="243"/>
    </location>
</feature>
<organism evidence="3 4">
    <name type="scientific">Durio zibethinus</name>
    <name type="common">Durian</name>
    <dbReference type="NCBI Taxonomy" id="66656"/>
    <lineage>
        <taxon>Eukaryota</taxon>
        <taxon>Viridiplantae</taxon>
        <taxon>Streptophyta</taxon>
        <taxon>Embryophyta</taxon>
        <taxon>Tracheophyta</taxon>
        <taxon>Spermatophyta</taxon>
        <taxon>Magnoliopsida</taxon>
        <taxon>eudicotyledons</taxon>
        <taxon>Gunneridae</taxon>
        <taxon>Pentapetalae</taxon>
        <taxon>rosids</taxon>
        <taxon>malvids</taxon>
        <taxon>Malvales</taxon>
        <taxon>Malvaceae</taxon>
        <taxon>Helicteroideae</taxon>
        <taxon>Durio</taxon>
    </lineage>
</organism>
<dbReference type="GeneID" id="111300459"/>
<feature type="compositionally biased region" description="Basic and acidic residues" evidence="1">
    <location>
        <begin position="162"/>
        <end position="194"/>
    </location>
</feature>
<feature type="compositionally biased region" description="Basic and acidic residues" evidence="1">
    <location>
        <begin position="358"/>
        <end position="367"/>
    </location>
</feature>
<feature type="compositionally biased region" description="Polar residues" evidence="1">
    <location>
        <begin position="101"/>
        <end position="116"/>
    </location>
</feature>
<protein>
    <submittedName>
        <fullName evidence="4">Claspin-like</fullName>
    </submittedName>
</protein>
<dbReference type="Pfam" id="PF07839">
    <property type="entry name" value="CaM_binding"/>
    <property type="match status" value="1"/>
</dbReference>
<feature type="domain" description="Calmodulin-binding" evidence="2">
    <location>
        <begin position="280"/>
        <end position="402"/>
    </location>
</feature>